<proteinExistence type="predicted"/>
<dbReference type="EMBL" id="VSSQ01000044">
    <property type="protein sequence ID" value="MPL69033.1"/>
    <property type="molecule type" value="Genomic_DNA"/>
</dbReference>
<dbReference type="PROSITE" id="PS51257">
    <property type="entry name" value="PROKAR_LIPOPROTEIN"/>
    <property type="match status" value="1"/>
</dbReference>
<accession>A0A644TQ07</accession>
<sequence>MMKLLREQKGSVAVLTALVVTALLGCAALAIDIGNLYLNKTQLVTIADAAALAGARDLPVGTSEAQAVADVYAQKNSQIGDIVQTAVNLDNTILTVTVKRTVPLSFAKVFSKSFSDVSATAQASNRVVTGVSGAVPFSVEKQDFIFNTPYILKDGGGDGSDGNYGGLGLGGTGAKVYNYNIQYGYDDKLTVGQWVDTEPGTMSGPTSDGVLFRINLDPDATFETVAPDSPRIIIVPIIDDLDVSGRAPVQIVGFGAFFLESVGGSGNQNYVTGRFMRMYIAGEQGSGTDYGVRNIRLIH</sequence>
<comment type="caution">
    <text evidence="2">The sequence shown here is derived from an EMBL/GenBank/DDBJ whole genome shotgun (WGS) entry which is preliminary data.</text>
</comment>
<name>A0A644TQ07_9ZZZZ</name>
<reference evidence="2" key="1">
    <citation type="submission" date="2019-08" db="EMBL/GenBank/DDBJ databases">
        <authorList>
            <person name="Kucharzyk K."/>
            <person name="Murdoch R.W."/>
            <person name="Higgins S."/>
            <person name="Loffler F."/>
        </authorList>
    </citation>
    <scope>NUCLEOTIDE SEQUENCE</scope>
</reference>
<protein>
    <recommendedName>
        <fullName evidence="1">Putative Flp pilus-assembly TadG-like N-terminal domain-containing protein</fullName>
    </recommendedName>
</protein>
<gene>
    <name evidence="2" type="ORF">SDC9_14766</name>
</gene>
<feature type="domain" description="Putative Flp pilus-assembly TadG-like N-terminal" evidence="1">
    <location>
        <begin position="10"/>
        <end position="57"/>
    </location>
</feature>
<dbReference type="AlphaFoldDB" id="A0A644TQ07"/>
<evidence type="ECO:0000259" key="1">
    <source>
        <dbReference type="Pfam" id="PF13400"/>
    </source>
</evidence>
<evidence type="ECO:0000313" key="2">
    <source>
        <dbReference type="EMBL" id="MPL69033.1"/>
    </source>
</evidence>
<dbReference type="InterPro" id="IPR028087">
    <property type="entry name" value="Tad_N"/>
</dbReference>
<organism evidence="2">
    <name type="scientific">bioreactor metagenome</name>
    <dbReference type="NCBI Taxonomy" id="1076179"/>
    <lineage>
        <taxon>unclassified sequences</taxon>
        <taxon>metagenomes</taxon>
        <taxon>ecological metagenomes</taxon>
    </lineage>
</organism>
<dbReference type="Pfam" id="PF13400">
    <property type="entry name" value="Tad"/>
    <property type="match status" value="1"/>
</dbReference>